<organism evidence="1 2">
    <name type="scientific">Paenibacillus spiritus</name>
    <dbReference type="NCBI Taxonomy" id="2496557"/>
    <lineage>
        <taxon>Bacteria</taxon>
        <taxon>Bacillati</taxon>
        <taxon>Bacillota</taxon>
        <taxon>Bacilli</taxon>
        <taxon>Bacillales</taxon>
        <taxon>Paenibacillaceae</taxon>
        <taxon>Paenibacillus</taxon>
    </lineage>
</organism>
<dbReference type="OrthoDB" id="5323158at2"/>
<dbReference type="EMBL" id="VYKK01000036">
    <property type="protein sequence ID" value="KAA8996223.1"/>
    <property type="molecule type" value="Genomic_DNA"/>
</dbReference>
<dbReference type="AlphaFoldDB" id="A0A5J5FT47"/>
<reference evidence="1 2" key="1">
    <citation type="submission" date="2019-09" db="EMBL/GenBank/DDBJ databases">
        <title>Bacillus ochoae sp. nov., Paenibacillus whitsoniae sp. nov., Paenibacillus spiritus sp. nov. Isolated from the Mars Exploration Rover during spacecraft assembly.</title>
        <authorList>
            <person name="Seuylemezian A."/>
            <person name="Vaishampayan P."/>
        </authorList>
    </citation>
    <scope>NUCLEOTIDE SEQUENCE [LARGE SCALE GENOMIC DNA]</scope>
    <source>
        <strain evidence="1 2">MER_111</strain>
    </source>
</reference>
<proteinExistence type="predicted"/>
<sequence>MRIDVLIPAIEKDLSTLGAVVDGVRAQVKHSIGRILIVAPRKPRLLAFCRRKGCTFVDENTVLPLTKKGVVYRSQTWERSGWLFQQLLKLGGDRICTADYFLVIDADTVLIAPHRFRKDGKTVFYTRNWSQPEYFRTYRRLMGHPRPARVSFVTHYMLFERAALARMKREIEARHGLPWYRAVLKSMDRTRPFAFSEFETYGNYMYRTDRSGMILRPARNRSLNTSPEALSPERRKALAKRCRSLSFHKRKDYSRKKE</sequence>
<dbReference type="Proteomes" id="UP000367750">
    <property type="component" value="Unassembled WGS sequence"/>
</dbReference>
<evidence type="ECO:0008006" key="3">
    <source>
        <dbReference type="Google" id="ProtNLM"/>
    </source>
</evidence>
<evidence type="ECO:0000313" key="2">
    <source>
        <dbReference type="Proteomes" id="UP000367750"/>
    </source>
</evidence>
<accession>A0A5J5FT47</accession>
<comment type="caution">
    <text evidence="1">The sequence shown here is derived from an EMBL/GenBank/DDBJ whole genome shotgun (WGS) entry which is preliminary data.</text>
</comment>
<evidence type="ECO:0000313" key="1">
    <source>
        <dbReference type="EMBL" id="KAA8996223.1"/>
    </source>
</evidence>
<keyword evidence="2" id="KW-1185">Reference proteome</keyword>
<gene>
    <name evidence="1" type="ORF">F4V43_18715</name>
</gene>
<name>A0A5J5FT47_9BACL</name>
<dbReference type="InterPro" id="IPR045499">
    <property type="entry name" value="DUF6492"/>
</dbReference>
<protein>
    <recommendedName>
        <fullName evidence="3">Glycosyltransferase family 2 protein</fullName>
    </recommendedName>
</protein>
<dbReference type="Pfam" id="PF20102">
    <property type="entry name" value="DUF6492"/>
    <property type="match status" value="1"/>
</dbReference>